<proteinExistence type="predicted"/>
<comment type="caution">
    <text evidence="2">The sequence shown here is derived from an EMBL/GenBank/DDBJ whole genome shotgun (WGS) entry which is preliminary data.</text>
</comment>
<reference evidence="2" key="1">
    <citation type="journal article" date="2017" name="Nature">
        <title>The sunflower genome provides insights into oil metabolism, flowering and Asterid evolution.</title>
        <authorList>
            <person name="Badouin H."/>
            <person name="Gouzy J."/>
            <person name="Grassa C.J."/>
            <person name="Murat F."/>
            <person name="Staton S.E."/>
            <person name="Cottret L."/>
            <person name="Lelandais-Briere C."/>
            <person name="Owens G.L."/>
            <person name="Carrere S."/>
            <person name="Mayjonade B."/>
            <person name="Legrand L."/>
            <person name="Gill N."/>
            <person name="Kane N.C."/>
            <person name="Bowers J.E."/>
            <person name="Hubner S."/>
            <person name="Bellec A."/>
            <person name="Berard A."/>
            <person name="Berges H."/>
            <person name="Blanchet N."/>
            <person name="Boniface M.C."/>
            <person name="Brunel D."/>
            <person name="Catrice O."/>
            <person name="Chaidir N."/>
            <person name="Claudel C."/>
            <person name="Donnadieu C."/>
            <person name="Faraut T."/>
            <person name="Fievet G."/>
            <person name="Helmstetter N."/>
            <person name="King M."/>
            <person name="Knapp S.J."/>
            <person name="Lai Z."/>
            <person name="Le Paslier M.C."/>
            <person name="Lippi Y."/>
            <person name="Lorenzon L."/>
            <person name="Mandel J.R."/>
            <person name="Marage G."/>
            <person name="Marchand G."/>
            <person name="Marquand E."/>
            <person name="Bret-Mestries E."/>
            <person name="Morien E."/>
            <person name="Nambeesan S."/>
            <person name="Nguyen T."/>
            <person name="Pegot-Espagnet P."/>
            <person name="Pouilly N."/>
            <person name="Raftis F."/>
            <person name="Sallet E."/>
            <person name="Schiex T."/>
            <person name="Thomas J."/>
            <person name="Vandecasteele C."/>
            <person name="Vares D."/>
            <person name="Vear F."/>
            <person name="Vautrin S."/>
            <person name="Crespi M."/>
            <person name="Mangin B."/>
            <person name="Burke J.M."/>
            <person name="Salse J."/>
            <person name="Munos S."/>
            <person name="Vincourt P."/>
            <person name="Rieseberg L.H."/>
            <person name="Langlade N.B."/>
        </authorList>
    </citation>
    <scope>NUCLEOTIDE SEQUENCE</scope>
    <source>
        <tissue evidence="2">Leaves</tissue>
    </source>
</reference>
<feature type="coiled-coil region" evidence="1">
    <location>
        <begin position="218"/>
        <end position="266"/>
    </location>
</feature>
<dbReference type="Proteomes" id="UP000215914">
    <property type="component" value="Unassembled WGS sequence"/>
</dbReference>
<reference evidence="2" key="2">
    <citation type="submission" date="2020-06" db="EMBL/GenBank/DDBJ databases">
        <title>Helianthus annuus Genome sequencing and assembly Release 2.</title>
        <authorList>
            <person name="Gouzy J."/>
            <person name="Langlade N."/>
            <person name="Munos S."/>
        </authorList>
    </citation>
    <scope>NUCLEOTIDE SEQUENCE</scope>
    <source>
        <tissue evidence="2">Leaves</tissue>
    </source>
</reference>
<keyword evidence="3" id="KW-1185">Reference proteome</keyword>
<organism evidence="2 3">
    <name type="scientific">Helianthus annuus</name>
    <name type="common">Common sunflower</name>
    <dbReference type="NCBI Taxonomy" id="4232"/>
    <lineage>
        <taxon>Eukaryota</taxon>
        <taxon>Viridiplantae</taxon>
        <taxon>Streptophyta</taxon>
        <taxon>Embryophyta</taxon>
        <taxon>Tracheophyta</taxon>
        <taxon>Spermatophyta</taxon>
        <taxon>Magnoliopsida</taxon>
        <taxon>eudicotyledons</taxon>
        <taxon>Gunneridae</taxon>
        <taxon>Pentapetalae</taxon>
        <taxon>asterids</taxon>
        <taxon>campanulids</taxon>
        <taxon>Asterales</taxon>
        <taxon>Asteraceae</taxon>
        <taxon>Asteroideae</taxon>
        <taxon>Heliantheae alliance</taxon>
        <taxon>Heliantheae</taxon>
        <taxon>Helianthus</taxon>
    </lineage>
</organism>
<dbReference type="EMBL" id="MNCJ02000319">
    <property type="protein sequence ID" value="KAF5809347.1"/>
    <property type="molecule type" value="Genomic_DNA"/>
</dbReference>
<evidence type="ECO:0000313" key="2">
    <source>
        <dbReference type="EMBL" id="KAF5809347.1"/>
    </source>
</evidence>
<name>A0A9K3NQH9_HELAN</name>
<dbReference type="Gramene" id="mRNA:HanXRQr2_Chr04g0156081">
    <property type="protein sequence ID" value="mRNA:HanXRQr2_Chr04g0156081"/>
    <property type="gene ID" value="HanXRQr2_Chr04g0156081"/>
</dbReference>
<keyword evidence="1" id="KW-0175">Coiled coil</keyword>
<gene>
    <name evidence="2" type="ORF">HanXRQr2_Chr04g0156081</name>
</gene>
<sequence length="275" mass="31353">MWTLHHFVWLPVVSDARGPSSKWFHQQVVGDAPGPISSLHIRNSSNEVDCALSLLQLAAQSEEQVTQATLSPSVGNGNEDVGLEVQECSRPSEPHLSFEEVKSFEDFCILLDRVDTGRELTTDVRVGYYKLCLYKKEFLHPEDVYNKLVVGLIRKTVEIGDEIKRCKLTTSKEEFENWNKNLKALETLGMKVRFLRDKLITLARLVLDSESAADVKQYTEATNECKQIEDELKKLAAKRNKLKESAKKIKEVSGALEQKVERYELRFKEVVNGPW</sequence>
<dbReference type="AlphaFoldDB" id="A0A9K3NQH9"/>
<accession>A0A9K3NQH9</accession>
<protein>
    <submittedName>
        <fullName evidence="2">Uncharacterized protein</fullName>
    </submittedName>
</protein>
<evidence type="ECO:0000313" key="3">
    <source>
        <dbReference type="Proteomes" id="UP000215914"/>
    </source>
</evidence>
<evidence type="ECO:0000256" key="1">
    <source>
        <dbReference type="SAM" id="Coils"/>
    </source>
</evidence>